<evidence type="ECO:0000313" key="5">
    <source>
        <dbReference type="EMBL" id="AHB60795.1"/>
    </source>
</evidence>
<dbReference type="Gene3D" id="2.30.30.940">
    <property type="match status" value="1"/>
</dbReference>
<dbReference type="CDD" id="cd18809">
    <property type="entry name" value="SF1_C_RecD"/>
    <property type="match status" value="1"/>
</dbReference>
<organism evidence="5">
    <name type="scientific">Francisella tularensis subsp. novicida PA10-7858</name>
    <dbReference type="NCBI Taxonomy" id="1386968"/>
    <lineage>
        <taxon>Bacteria</taxon>
        <taxon>Pseudomonadati</taxon>
        <taxon>Pseudomonadota</taxon>
        <taxon>Gammaproteobacteria</taxon>
        <taxon>Thiotrichales</taxon>
        <taxon>Francisellaceae</taxon>
        <taxon>Francisella</taxon>
    </lineage>
</organism>
<evidence type="ECO:0000256" key="2">
    <source>
        <dbReference type="ARBA" id="ARBA00022971"/>
    </source>
</evidence>
<keyword evidence="3" id="KW-0175">Coiled coil</keyword>
<dbReference type="CDD" id="cd17933">
    <property type="entry name" value="DEXSc_RecD-like"/>
    <property type="match status" value="1"/>
</dbReference>
<dbReference type="Pfam" id="PF13362">
    <property type="entry name" value="Toprim_3"/>
    <property type="match status" value="1"/>
</dbReference>
<geneLocation type="plasmid" evidence="5">
    <name>pFNPA10</name>
</geneLocation>
<dbReference type="PROSITE" id="PS50880">
    <property type="entry name" value="TOPRIM"/>
    <property type="match status" value="1"/>
</dbReference>
<evidence type="ECO:0000259" key="4">
    <source>
        <dbReference type="PROSITE" id="PS50880"/>
    </source>
</evidence>
<dbReference type="Pfam" id="PF03389">
    <property type="entry name" value="MobA_MobL"/>
    <property type="match status" value="1"/>
</dbReference>
<dbReference type="PANTHER" id="PTHR43788">
    <property type="entry name" value="DNA2/NAM7 HELICASE FAMILY MEMBER"/>
    <property type="match status" value="1"/>
</dbReference>
<dbReference type="InterPro" id="IPR055570">
    <property type="entry name" value="DUF7146"/>
</dbReference>
<sequence length="1937" mass="220927">MAISYIQAKIVGRSFGHNAVQAAAYRSRSKLFDSGTGRTFNFDNLANSKQDLIHSNIILPNTAFTEKFTKDSHPFNSREQLWNSIEKIENTHNRKDSAQLAVDFVIALPKELSHQENIELANRFIKETYVDRFNIAADINIHDEGNGNPHAHVMLTFRQLNGIEFSTRKHRNILPSVINMQGRDFVRNDGLNKKYTDFQNRYFKEINKDLVVDQTGIVPTIRMTRDKNNGGFNKEHLEENRKVLQANADIVSQDHNKIIDILSHRQSTFNKADIQSLVYKCTQAKPELYDEVVKKVLTSERLINLGYSTAGRETFTIEANFKNDLKLLSIASELEGRRTLDIRNKDLVEVAKEKTLKDEQFNAIKHITSSGDISCLVGYAGAGKTYTMSALNEVYARNGIKVYGTSISGKAVQGLQDEAGIQSNTIAKMVQDYKSGSDESLPKNNSVLVIDEAGMVGIDDMLTLERIAKERNLKLVLVGDPRQLEAISKGNPFKAILEQSGFATMKSITRQKDERDQKATVWLGQGKTGLAIDYYHDKGNIHIQSKENNYQAIISKYESYLESNTTADTLMLAFTRNDVAMLNNKARDVLLSKGIVKEGIDISINTTGVANQGSELSYSDKKQFSAGDRILFLKNSIVDNGEKVKNGLFADIKSIEGNIVTVITSEDKPREVSFDITKYNNFDYGYAATVHKSQGATVKNVINYVSSNNWNSHLSYVAMTRHKHNMDMYVDNTVYKDKDQLRKGLSSKSSKEFNALDFVQKRESNKIMDTIRRYMGGESNDYEIKSSHDNRELSLVAELADLNKEIGRDYWKLLGNDSELSDDSRAILEQKQSFRDELAFEVSKNLDKYQEAIELNALDNVDVLKWSQNHVATIQFERFISSNNNLYKGQVANGISDTQRGRVLLSKNNLWNEYNAAVSAYKIHDLIKNDKVSRADVKLVERYLAGRELSYKYYKKTQAEFYGKNIKEFEQLSAKYQKLANDVNKRGDVLAARIHADIDRFKPIIEAKYSGKMFDNVLGSIERQSRYQELREDVFKYIHAKGVTREQFAYKIASNGKEYARFVAESNVSWKDINQDSKRLRLEAWRNSLGDNLKQVFDVVHQYKLVNTQLAQELSINSFENRTKDDKEFIGKLSQERNALATELLFKQGLISYRKDDRFLDKLYPGGIDTEKLYKQYQMHKDSLIAKQTVERYIDNPNNNELAYNITSKFALHAKHVNEAKLDVNELYKQSRYHQLELANRQFNGVDRQIHREISNYIIAKEQASGVWREIKQSGDDSLRLKAQYLSQSRNELAYNISKSLGQNISSQAYVAFTDKQIDLQRILKEAREHELTVKLQEYKKLEPLSQESMKLAKELSVNYSKGAVYYTIKQQEVDSRAFYGDIKAFDKEAQTNKEFVKANATFELYKDAQRANLEDLKGSFAQEILSNKSNLKHIERAGLDYNKLNIDALEYRLANYTPSKDARAVERIDYKKIDEEFKKDLNNYSYIFGSKSKETAKTISFGDVTVSKVGKNAGMWWDKKQERYRNPTDAALVKYGVRNKELDMNYGEIAAVYAGMNTKDIKIREIIDPKRNELQFALDEFKEKYQKQEITQYLWNQTENLQGTIADKYLKEHRGITDTSSLAMRYLPAGKEIKFINQDNKIELKTNKIPMLVVGGYNHKGDIVSAQRIYLDEKTAGKNQFMENPKLSMGLVAGSGGLVQKGTSDRVYIVEGPETGASIALADKEASVYCSFGLSNLSKLDKLIKANNFKEVILAADNDGKGSNAERLTLEAKAELERKGVELKVIEPKALNGLAKTDWNDVLKEKGVKEIKSQLGIETNIKPGIIEVVKQKQAERLERDKKYLDELVKLDKKIEVLEKQTSTLIEKHGLPLPPILEKVMNKKTNEYNALCEQRDVLIKEMEKKVISPEIKASKQFKEMVLKHSNDKGYGFNFGGI</sequence>
<dbReference type="InterPro" id="IPR027417">
    <property type="entry name" value="P-loop_NTPase"/>
</dbReference>
<feature type="coiled-coil region" evidence="3">
    <location>
        <begin position="1841"/>
        <end position="1868"/>
    </location>
</feature>
<dbReference type="RefSeq" id="WP_023893577.1">
    <property type="nucleotide sequence ID" value="NC_023026.1"/>
</dbReference>
<dbReference type="SUPFAM" id="SSF52540">
    <property type="entry name" value="P-loop containing nucleoside triphosphate hydrolases"/>
    <property type="match status" value="2"/>
</dbReference>
<dbReference type="CDD" id="cd01029">
    <property type="entry name" value="TOPRIM_primases"/>
    <property type="match status" value="1"/>
</dbReference>
<protein>
    <submittedName>
        <fullName evidence="5">Conjugal transfer protein TraA</fullName>
    </submittedName>
</protein>
<proteinExistence type="inferred from homology"/>
<evidence type="ECO:0000256" key="3">
    <source>
        <dbReference type="SAM" id="Coils"/>
    </source>
</evidence>
<dbReference type="InterPro" id="IPR050534">
    <property type="entry name" value="Coronavir_polyprotein_1ab"/>
</dbReference>
<dbReference type="Pfam" id="PF23639">
    <property type="entry name" value="DUF7146"/>
    <property type="match status" value="1"/>
</dbReference>
<evidence type="ECO:0000256" key="1">
    <source>
        <dbReference type="ARBA" id="ARBA00010873"/>
    </source>
</evidence>
<accession>V5T8U9</accession>
<gene>
    <name evidence="5" type="ORF">N894_0027</name>
</gene>
<dbReference type="InterPro" id="IPR006171">
    <property type="entry name" value="TOPRIM_dom"/>
</dbReference>
<comment type="similarity">
    <text evidence="1">Belongs to the MobA/MobL family.</text>
</comment>
<dbReference type="InterPro" id="IPR034154">
    <property type="entry name" value="TOPRIM_DnaG/twinkle"/>
</dbReference>
<dbReference type="EMBL" id="KF640086">
    <property type="protein sequence ID" value="AHB60795.1"/>
    <property type="molecule type" value="Genomic_DNA"/>
</dbReference>
<feature type="domain" description="Toprim" evidence="4">
    <location>
        <begin position="1706"/>
        <end position="1792"/>
    </location>
</feature>
<keyword evidence="5" id="KW-0614">Plasmid</keyword>
<dbReference type="InterPro" id="IPR005053">
    <property type="entry name" value="MobA_MobL"/>
</dbReference>
<dbReference type="Gene3D" id="3.30.930.30">
    <property type="match status" value="1"/>
</dbReference>
<keyword evidence="2" id="KW-0184">Conjugation</keyword>
<dbReference type="Pfam" id="PF13604">
    <property type="entry name" value="AAA_30"/>
    <property type="match status" value="1"/>
</dbReference>
<name>V5T8U9_FRANO</name>
<dbReference type="Gene3D" id="3.40.50.300">
    <property type="entry name" value="P-loop containing nucleotide triphosphate hydrolases"/>
    <property type="match status" value="2"/>
</dbReference>
<reference evidence="5" key="1">
    <citation type="journal article" date="2014" name="Genome">
        <title>Comparative analyses of a putative Francisella conjugative element.</title>
        <authorList>
            <person name="Siddaramappa S."/>
            <person name="Challacombe J.F."/>
            <person name="Petersen J.M."/>
            <person name="Pillai S."/>
            <person name="Kuske C.R."/>
        </authorList>
    </citation>
    <scope>NUCLEOTIDE SEQUENCE</scope>
    <source>
        <strain evidence="5">PA10-7858</strain>
        <plasmid evidence="5">pFNPA10</plasmid>
    </source>
</reference>
<dbReference type="Gene3D" id="3.40.1360.10">
    <property type="match status" value="1"/>
</dbReference>